<evidence type="ECO:0000313" key="5">
    <source>
        <dbReference type="EMBL" id="MBB5234806.1"/>
    </source>
</evidence>
<dbReference type="PANTHER" id="PTHR30576">
    <property type="entry name" value="COLANIC BIOSYNTHESIS UDP-GLUCOSE LIPID CARRIER TRANSFERASE"/>
    <property type="match status" value="1"/>
</dbReference>
<dbReference type="EMBL" id="JACHFN010000007">
    <property type="protein sequence ID" value="MBB5234806.1"/>
    <property type="molecule type" value="Genomic_DNA"/>
</dbReference>
<dbReference type="InterPro" id="IPR028098">
    <property type="entry name" value="Glyco_trans_4-like_N"/>
</dbReference>
<feature type="domain" description="Bacterial sugar transferase" evidence="3">
    <location>
        <begin position="401"/>
        <end position="575"/>
    </location>
</feature>
<feature type="transmembrane region" description="Helical" evidence="2">
    <location>
        <begin position="406"/>
        <end position="427"/>
    </location>
</feature>
<dbReference type="InterPro" id="IPR003362">
    <property type="entry name" value="Bact_transf"/>
</dbReference>
<evidence type="ECO:0000313" key="6">
    <source>
        <dbReference type="Proteomes" id="UP000525389"/>
    </source>
</evidence>
<sequence length="601" mass="65173">MSRRIPELPSAVRVLYAVTVPITAAAFLTGQLRTLVRRGHAVGLLTSPEPAEALRQTVEASGVTPVPVRMRREIAPRHDLRALAQANRAVHSFRPQITNVGTPKAALLVGLAAVLQRVPLRVYTLHGLRYETATGRQRAVLKLVERLTCACAHQVVAVSPSLRRQAIQDRIVGEHRISVLGSGSAGGVAAVAPPEPAELGRLRVALNLPEGVPVIGFVGRLVKDKGVADLLKAFETVLESCPDAHLLLVGGDDATDPLPPEVRERLETHPQIVRVGHVAQVAPYYALMTVLALPTYREGLGLVALEAASAGLPVVTTTATGAVDTVLPGKTGLQVPVGDPDALAQALLTLLNQPALAATYGQEGRSWVTMNFSPVHVEAQWLEFYAHHWQGRQLARQHPWKRGTDILVAGSGLVLLALPLLGLAWMVRTRLGSPVLFAQTRPGLNGLPFTMYKFRTMTDARDAAGQLLPDAERLTAFGRLLRATSLDELPELWNVLRGDMSLVGPRPLLMEYLPLYSEAEARRHEVRPGITGWAQVNGRNAIDWPTRFTLDVWYVDHVSPVLDARILLRTLLKVIRREGISAAGEATMTKFVGQQPTESGL</sequence>
<gene>
    <name evidence="5" type="ORF">HNQ09_002249</name>
</gene>
<dbReference type="PANTHER" id="PTHR30576:SF8">
    <property type="entry name" value="UNDECAPRENYL-PHOSPHATE GALACTOSE PHOSPHOTRANSFERASE"/>
    <property type="match status" value="1"/>
</dbReference>
<evidence type="ECO:0000259" key="4">
    <source>
        <dbReference type="Pfam" id="PF13439"/>
    </source>
</evidence>
<dbReference type="AlphaFoldDB" id="A0A7W8GFN7"/>
<reference evidence="5 6" key="1">
    <citation type="submission" date="2020-08" db="EMBL/GenBank/DDBJ databases">
        <title>Genomic Encyclopedia of Type Strains, Phase IV (KMG-IV): sequencing the most valuable type-strain genomes for metagenomic binning, comparative biology and taxonomic classification.</title>
        <authorList>
            <person name="Goeker M."/>
        </authorList>
    </citation>
    <scope>NUCLEOTIDE SEQUENCE [LARGE SCALE GENOMIC DNA]</scope>
    <source>
        <strain evidence="5 6">DSM 101791</strain>
    </source>
</reference>
<feature type="domain" description="Glycosyltransferase subfamily 4-like N-terminal" evidence="4">
    <location>
        <begin position="32"/>
        <end position="180"/>
    </location>
</feature>
<evidence type="ECO:0000256" key="2">
    <source>
        <dbReference type="SAM" id="Phobius"/>
    </source>
</evidence>
<dbReference type="SUPFAM" id="SSF53756">
    <property type="entry name" value="UDP-Glycosyltransferase/glycogen phosphorylase"/>
    <property type="match status" value="1"/>
</dbReference>
<keyword evidence="2" id="KW-0812">Transmembrane</keyword>
<dbReference type="Pfam" id="PF13439">
    <property type="entry name" value="Glyco_transf_4"/>
    <property type="match status" value="1"/>
</dbReference>
<protein>
    <submittedName>
        <fullName evidence="5">Lipopolysaccharide/colanic/teichoic acid biosynthesis glycosyltransferase</fullName>
    </submittedName>
</protein>
<dbReference type="CDD" id="cd03808">
    <property type="entry name" value="GT4_CapM-like"/>
    <property type="match status" value="1"/>
</dbReference>
<proteinExistence type="inferred from homology"/>
<name>A0A7W8GFN7_9DEIO</name>
<dbReference type="Proteomes" id="UP000525389">
    <property type="component" value="Unassembled WGS sequence"/>
</dbReference>
<keyword evidence="6" id="KW-1185">Reference proteome</keyword>
<dbReference type="Gene3D" id="3.40.50.2000">
    <property type="entry name" value="Glycogen Phosphorylase B"/>
    <property type="match status" value="2"/>
</dbReference>
<keyword evidence="2" id="KW-1133">Transmembrane helix</keyword>
<organism evidence="5 6">
    <name type="scientific">Deinococcus budaensis</name>
    <dbReference type="NCBI Taxonomy" id="1665626"/>
    <lineage>
        <taxon>Bacteria</taxon>
        <taxon>Thermotogati</taxon>
        <taxon>Deinococcota</taxon>
        <taxon>Deinococci</taxon>
        <taxon>Deinococcales</taxon>
        <taxon>Deinococcaceae</taxon>
        <taxon>Deinococcus</taxon>
    </lineage>
</organism>
<dbReference type="RefSeq" id="WP_184029102.1">
    <property type="nucleotide sequence ID" value="NZ_JACHFN010000007.1"/>
</dbReference>
<dbReference type="Pfam" id="PF13692">
    <property type="entry name" value="Glyco_trans_1_4"/>
    <property type="match status" value="1"/>
</dbReference>
<comment type="caution">
    <text evidence="5">The sequence shown here is derived from an EMBL/GenBank/DDBJ whole genome shotgun (WGS) entry which is preliminary data.</text>
</comment>
<comment type="similarity">
    <text evidence="1">Belongs to the bacterial sugar transferase family.</text>
</comment>
<accession>A0A7W8GFN7</accession>
<keyword evidence="2" id="KW-0472">Membrane</keyword>
<dbReference type="Pfam" id="PF02397">
    <property type="entry name" value="Bac_transf"/>
    <property type="match status" value="1"/>
</dbReference>
<dbReference type="GO" id="GO:0016780">
    <property type="term" value="F:phosphotransferase activity, for other substituted phosphate groups"/>
    <property type="evidence" value="ECO:0007669"/>
    <property type="project" value="TreeGrafter"/>
</dbReference>
<keyword evidence="5" id="KW-0808">Transferase</keyword>
<evidence type="ECO:0000256" key="1">
    <source>
        <dbReference type="ARBA" id="ARBA00006464"/>
    </source>
</evidence>
<evidence type="ECO:0000259" key="3">
    <source>
        <dbReference type="Pfam" id="PF02397"/>
    </source>
</evidence>
<feature type="transmembrane region" description="Helical" evidence="2">
    <location>
        <begin position="12"/>
        <end position="30"/>
    </location>
</feature>